<feature type="domain" description="Zn(2)-C6 fungal-type" evidence="5">
    <location>
        <begin position="38"/>
        <end position="71"/>
    </location>
</feature>
<evidence type="ECO:0000313" key="7">
    <source>
        <dbReference type="Proteomes" id="UP001174936"/>
    </source>
</evidence>
<dbReference type="CDD" id="cd12148">
    <property type="entry name" value="fungal_TF_MHR"/>
    <property type="match status" value="1"/>
</dbReference>
<dbReference type="AlphaFoldDB" id="A0AA39YS46"/>
<organism evidence="6 7">
    <name type="scientific">Cercophora newfieldiana</name>
    <dbReference type="NCBI Taxonomy" id="92897"/>
    <lineage>
        <taxon>Eukaryota</taxon>
        <taxon>Fungi</taxon>
        <taxon>Dikarya</taxon>
        <taxon>Ascomycota</taxon>
        <taxon>Pezizomycotina</taxon>
        <taxon>Sordariomycetes</taxon>
        <taxon>Sordariomycetidae</taxon>
        <taxon>Sordariales</taxon>
        <taxon>Lasiosphaeriaceae</taxon>
        <taxon>Cercophora</taxon>
    </lineage>
</organism>
<sequence length="660" mass="73341">MQTSYNFQLRRGLNHNFHTAKMTEPALKRRKLRKGTQSCWECKRRKTRCTFVSPRESVCDGCRSREVQCVSQEFCEENEENTTPRSVQIDVNGKAPPLTHDATKGNDGQAMHHALLDVWPSPTELEDILDMSTNTSILFHGLICIPYSELIGKDIAAHWRRDILLKPSPDVHPVTIARKLLLLGTFLQGNPRDSIKRLNTTSHLLVETASRLVTSQDDLIASLEGIECLMMEAMFHNNAGNIRRAWLTHRRAIAIAQMMGLHRDSSYPQPKAIEPDSQANLNPEHMWFRLVITDRYLSLMLGLPQASPESPFCSPSALASCNPLERMERLESLAGGRILQRTNPRDLALTHEIDKLLQDAAAIMPPQWWLLPSIPDIAGDGTQALTETLRLMNQFTHYHLLAQLHLPYLLHPSDERKYDYSKTTAVTASREILVRFVAFRGSASPAAAYCRGVDFLAFIASTLLTLAHVEARRRQREVSGGYVLDFLAHQRQGDRGLLERTVECMENMAKGDGDVMATKVSEVLRQLLAVEAGATEGVVYCANVGSEETGEVESSGLGEDKVLRIHIPYFGIVKIEEAEGLPLVRKGSTGTEADPVGYQIGGEPVNSDWQQVPDHGNATDEGLLVPCLTAEVDDWVLQGVDMALFDNLIWGATATDGQGG</sequence>
<dbReference type="CDD" id="cd00067">
    <property type="entry name" value="GAL4"/>
    <property type="match status" value="1"/>
</dbReference>
<dbReference type="PROSITE" id="PS50048">
    <property type="entry name" value="ZN2_CY6_FUNGAL_2"/>
    <property type="match status" value="1"/>
</dbReference>
<dbReference type="PROSITE" id="PS00463">
    <property type="entry name" value="ZN2_CY6_FUNGAL_1"/>
    <property type="match status" value="1"/>
</dbReference>
<dbReference type="SMART" id="SM00906">
    <property type="entry name" value="Fungal_trans"/>
    <property type="match status" value="1"/>
</dbReference>
<dbReference type="EMBL" id="JAULSV010000001">
    <property type="protein sequence ID" value="KAK0657628.1"/>
    <property type="molecule type" value="Genomic_DNA"/>
</dbReference>
<comment type="caution">
    <text evidence="6">The sequence shown here is derived from an EMBL/GenBank/DDBJ whole genome shotgun (WGS) entry which is preliminary data.</text>
</comment>
<dbReference type="GO" id="GO:0003677">
    <property type="term" value="F:DNA binding"/>
    <property type="evidence" value="ECO:0007669"/>
    <property type="project" value="InterPro"/>
</dbReference>
<dbReference type="Pfam" id="PF04082">
    <property type="entry name" value="Fungal_trans"/>
    <property type="match status" value="1"/>
</dbReference>
<keyword evidence="2" id="KW-0805">Transcription regulation</keyword>
<evidence type="ECO:0000259" key="5">
    <source>
        <dbReference type="PROSITE" id="PS50048"/>
    </source>
</evidence>
<dbReference type="SUPFAM" id="SSF57701">
    <property type="entry name" value="Zn2/Cys6 DNA-binding domain"/>
    <property type="match status" value="1"/>
</dbReference>
<evidence type="ECO:0000256" key="4">
    <source>
        <dbReference type="ARBA" id="ARBA00023242"/>
    </source>
</evidence>
<dbReference type="InterPro" id="IPR036864">
    <property type="entry name" value="Zn2-C6_fun-type_DNA-bd_sf"/>
</dbReference>
<keyword evidence="1" id="KW-0479">Metal-binding</keyword>
<proteinExistence type="predicted"/>
<dbReference type="PANTHER" id="PTHR47840">
    <property type="entry name" value="ZN(II)2CYS6 TRANSCRIPTION FACTOR (EUROFUNG)-RELATED"/>
    <property type="match status" value="1"/>
</dbReference>
<keyword evidence="3" id="KW-0804">Transcription</keyword>
<dbReference type="PANTHER" id="PTHR47840:SF1">
    <property type="entry name" value="ZN(II)2CYS6 TRANSCRIPTION FACTOR (EUROFUNG)"/>
    <property type="match status" value="1"/>
</dbReference>
<evidence type="ECO:0000256" key="3">
    <source>
        <dbReference type="ARBA" id="ARBA00023163"/>
    </source>
</evidence>
<dbReference type="GO" id="GO:0006351">
    <property type="term" value="P:DNA-templated transcription"/>
    <property type="evidence" value="ECO:0007669"/>
    <property type="project" value="InterPro"/>
</dbReference>
<dbReference type="GO" id="GO:0008270">
    <property type="term" value="F:zinc ion binding"/>
    <property type="evidence" value="ECO:0007669"/>
    <property type="project" value="InterPro"/>
</dbReference>
<dbReference type="Proteomes" id="UP001174936">
    <property type="component" value="Unassembled WGS sequence"/>
</dbReference>
<accession>A0AA39YS46</accession>
<protein>
    <recommendedName>
        <fullName evidence="5">Zn(2)-C6 fungal-type domain-containing protein</fullName>
    </recommendedName>
</protein>
<reference evidence="6" key="1">
    <citation type="submission" date="2023-06" db="EMBL/GenBank/DDBJ databases">
        <title>Genome-scale phylogeny and comparative genomics of the fungal order Sordariales.</title>
        <authorList>
            <consortium name="Lawrence Berkeley National Laboratory"/>
            <person name="Hensen N."/>
            <person name="Bonometti L."/>
            <person name="Westerberg I."/>
            <person name="Brannstrom I.O."/>
            <person name="Guillou S."/>
            <person name="Cros-Aarteil S."/>
            <person name="Calhoun S."/>
            <person name="Haridas S."/>
            <person name="Kuo A."/>
            <person name="Mondo S."/>
            <person name="Pangilinan J."/>
            <person name="Riley R."/>
            <person name="Labutti K."/>
            <person name="Andreopoulos B."/>
            <person name="Lipzen A."/>
            <person name="Chen C."/>
            <person name="Yanf M."/>
            <person name="Daum C."/>
            <person name="Ng V."/>
            <person name="Clum A."/>
            <person name="Steindorff A."/>
            <person name="Ohm R."/>
            <person name="Martin F."/>
            <person name="Silar P."/>
            <person name="Natvig D."/>
            <person name="Lalanne C."/>
            <person name="Gautier V."/>
            <person name="Ament-Velasquez S.L."/>
            <person name="Kruys A."/>
            <person name="Hutchinson M.I."/>
            <person name="Powell A.J."/>
            <person name="Barry K."/>
            <person name="Miller A.N."/>
            <person name="Grigoriev I.V."/>
            <person name="Debuchy R."/>
            <person name="Gladieux P."/>
            <person name="Thoren M.H."/>
            <person name="Johannesson H."/>
        </authorList>
    </citation>
    <scope>NUCLEOTIDE SEQUENCE</scope>
    <source>
        <strain evidence="6">SMH2532-1</strain>
    </source>
</reference>
<gene>
    <name evidence="6" type="ORF">B0T16DRAFT_402194</name>
</gene>
<keyword evidence="7" id="KW-1185">Reference proteome</keyword>
<dbReference type="InterPro" id="IPR007219">
    <property type="entry name" value="XnlR_reg_dom"/>
</dbReference>
<name>A0AA39YS46_9PEZI</name>
<dbReference type="GO" id="GO:0000981">
    <property type="term" value="F:DNA-binding transcription factor activity, RNA polymerase II-specific"/>
    <property type="evidence" value="ECO:0007669"/>
    <property type="project" value="InterPro"/>
</dbReference>
<evidence type="ECO:0000313" key="6">
    <source>
        <dbReference type="EMBL" id="KAK0657628.1"/>
    </source>
</evidence>
<dbReference type="InterPro" id="IPR001138">
    <property type="entry name" value="Zn2Cys6_DnaBD"/>
</dbReference>
<evidence type="ECO:0000256" key="1">
    <source>
        <dbReference type="ARBA" id="ARBA00022723"/>
    </source>
</evidence>
<keyword evidence="4" id="KW-0539">Nucleus</keyword>
<evidence type="ECO:0000256" key="2">
    <source>
        <dbReference type="ARBA" id="ARBA00023015"/>
    </source>
</evidence>